<dbReference type="SUPFAM" id="SSF52087">
    <property type="entry name" value="CRAL/TRIO domain"/>
    <property type="match status" value="1"/>
</dbReference>
<dbReference type="InterPro" id="IPR036865">
    <property type="entry name" value="CRAL-TRIO_dom_sf"/>
</dbReference>
<accession>A0A1X7SKB2</accession>
<dbReference type="AlphaFoldDB" id="A0A1X7SKB2"/>
<dbReference type="eggNOG" id="KOG1471">
    <property type="taxonomic scope" value="Eukaryota"/>
</dbReference>
<organism evidence="1">
    <name type="scientific">Amphimedon queenslandica</name>
    <name type="common">Sponge</name>
    <dbReference type="NCBI Taxonomy" id="400682"/>
    <lineage>
        <taxon>Eukaryota</taxon>
        <taxon>Metazoa</taxon>
        <taxon>Porifera</taxon>
        <taxon>Demospongiae</taxon>
        <taxon>Heteroscleromorpha</taxon>
        <taxon>Haplosclerida</taxon>
        <taxon>Niphatidae</taxon>
        <taxon>Amphimedon</taxon>
    </lineage>
</organism>
<proteinExistence type="predicted"/>
<dbReference type="InParanoid" id="A0A1X7SKB2"/>
<name>A0A1X7SKB2_AMPQE</name>
<protein>
    <submittedName>
        <fullName evidence="1">Uncharacterized protein</fullName>
    </submittedName>
</protein>
<dbReference type="OrthoDB" id="75724at2759"/>
<evidence type="ECO:0000313" key="1">
    <source>
        <dbReference type="EnsemblMetazoa" id="Aqu2.1.02508_001"/>
    </source>
</evidence>
<dbReference type="Gene3D" id="3.40.525.10">
    <property type="entry name" value="CRAL-TRIO lipid binding domain"/>
    <property type="match status" value="1"/>
</dbReference>
<reference evidence="1" key="1">
    <citation type="submission" date="2017-05" db="UniProtKB">
        <authorList>
            <consortium name="EnsemblMetazoa"/>
        </authorList>
    </citation>
    <scope>IDENTIFICATION</scope>
</reference>
<dbReference type="EnsemblMetazoa" id="Aqu2.1.02508_001">
    <property type="protein sequence ID" value="Aqu2.1.02508_001"/>
    <property type="gene ID" value="Aqu2.1.02508"/>
</dbReference>
<sequence length="71" mass="7873">MKEKLRQRLHIHGTDFTELHSLMDTSLLPAELNGIGPPLESFIASRLFQDKLGEQGGGAEGVVNQNEENEQ</sequence>